<reference evidence="1 2" key="1">
    <citation type="submission" date="2020-04" db="EMBL/GenBank/DDBJ databases">
        <title>Draft genome of Pyxidicoccus fallax type strain.</title>
        <authorList>
            <person name="Whitworth D.E."/>
        </authorList>
    </citation>
    <scope>NUCLEOTIDE SEQUENCE [LARGE SCALE GENOMIC DNA]</scope>
    <source>
        <strain evidence="1 2">DSM 14698</strain>
    </source>
</reference>
<sequence>MSGLKLSIGEVVVETAAEQAQAEKLSPVVREAFARLAELLGRAPLTRWGGQGELVIGELTVGALSLDELLGPRGADRLAEQLYQRIVGGAS</sequence>
<evidence type="ECO:0000313" key="2">
    <source>
        <dbReference type="Proteomes" id="UP000518300"/>
    </source>
</evidence>
<dbReference type="RefSeq" id="WP_169351025.1">
    <property type="nucleotide sequence ID" value="NZ_JABBJJ010000358.1"/>
</dbReference>
<gene>
    <name evidence="1" type="ORF">HG543_44435</name>
</gene>
<protein>
    <submittedName>
        <fullName evidence="1">Uncharacterized protein</fullName>
    </submittedName>
</protein>
<keyword evidence="2" id="KW-1185">Reference proteome</keyword>
<dbReference type="AlphaFoldDB" id="A0A848LX63"/>
<name>A0A848LX63_9BACT</name>
<comment type="caution">
    <text evidence="1">The sequence shown here is derived from an EMBL/GenBank/DDBJ whole genome shotgun (WGS) entry which is preliminary data.</text>
</comment>
<organism evidence="1 2">
    <name type="scientific">Pyxidicoccus fallax</name>
    <dbReference type="NCBI Taxonomy" id="394095"/>
    <lineage>
        <taxon>Bacteria</taxon>
        <taxon>Pseudomonadati</taxon>
        <taxon>Myxococcota</taxon>
        <taxon>Myxococcia</taxon>
        <taxon>Myxococcales</taxon>
        <taxon>Cystobacterineae</taxon>
        <taxon>Myxococcaceae</taxon>
        <taxon>Pyxidicoccus</taxon>
    </lineage>
</organism>
<dbReference type="EMBL" id="JABBJJ010000358">
    <property type="protein sequence ID" value="NMO21854.1"/>
    <property type="molecule type" value="Genomic_DNA"/>
</dbReference>
<dbReference type="Proteomes" id="UP000518300">
    <property type="component" value="Unassembled WGS sequence"/>
</dbReference>
<accession>A0A848LX63</accession>
<proteinExistence type="predicted"/>
<evidence type="ECO:0000313" key="1">
    <source>
        <dbReference type="EMBL" id="NMO21854.1"/>
    </source>
</evidence>